<feature type="transmembrane region" description="Helical" evidence="1">
    <location>
        <begin position="119"/>
        <end position="138"/>
    </location>
</feature>
<feature type="transmembrane region" description="Helical" evidence="1">
    <location>
        <begin position="63"/>
        <end position="82"/>
    </location>
</feature>
<keyword evidence="1" id="KW-0812">Transmembrane</keyword>
<reference evidence="3" key="1">
    <citation type="journal article" date="2014" name="Nat. Genet.">
        <title>Genome of the human hookworm Necator americanus.</title>
        <authorList>
            <person name="Tang Y.T."/>
            <person name="Gao X."/>
            <person name="Rosa B.A."/>
            <person name="Abubucker S."/>
            <person name="Hallsworth-Pepin K."/>
            <person name="Martin J."/>
            <person name="Tyagi R."/>
            <person name="Heizer E."/>
            <person name="Zhang X."/>
            <person name="Bhonagiri-Palsikar V."/>
            <person name="Minx P."/>
            <person name="Warren W.C."/>
            <person name="Wang Q."/>
            <person name="Zhan B."/>
            <person name="Hotez P.J."/>
            <person name="Sternberg P.W."/>
            <person name="Dougall A."/>
            <person name="Gaze S.T."/>
            <person name="Mulvenna J."/>
            <person name="Sotillo J."/>
            <person name="Ranganathan S."/>
            <person name="Rabelo E.M."/>
            <person name="Wilson R.K."/>
            <person name="Felgner P.L."/>
            <person name="Bethony J."/>
            <person name="Hawdon J.M."/>
            <person name="Gasser R.B."/>
            <person name="Loukas A."/>
            <person name="Mitreva M."/>
        </authorList>
    </citation>
    <scope>NUCLEOTIDE SEQUENCE [LARGE SCALE GENOMIC DNA]</scope>
</reference>
<gene>
    <name evidence="2" type="ORF">NECAME_13849</name>
</gene>
<proteinExistence type="predicted"/>
<keyword evidence="1" id="KW-0472">Membrane</keyword>
<evidence type="ECO:0000313" key="3">
    <source>
        <dbReference type="Proteomes" id="UP000053676"/>
    </source>
</evidence>
<name>W2SRW3_NECAM</name>
<evidence type="ECO:0000313" key="2">
    <source>
        <dbReference type="EMBL" id="ETN72484.1"/>
    </source>
</evidence>
<keyword evidence="1" id="KW-1133">Transmembrane helix</keyword>
<sequence>MVVTSSSGVTVAPLEEVCAVVLVTGPVVEVTGLAVGFSLVVVTVSTVGEVSVVEFVTDSVVEVAALVVPFSSVVVVVLFIVVSSSGSFVEIDSVVVLGLDVEGIRLVGLVLLAVVDNLVVSWIILEVVGLGVVVGIVAEDVVSSLKPPFTSVLTSDTERTRAIFVGCISKV</sequence>
<dbReference type="Proteomes" id="UP000053676">
    <property type="component" value="Unassembled WGS sequence"/>
</dbReference>
<organism evidence="2 3">
    <name type="scientific">Necator americanus</name>
    <name type="common">Human hookworm</name>
    <dbReference type="NCBI Taxonomy" id="51031"/>
    <lineage>
        <taxon>Eukaryota</taxon>
        <taxon>Metazoa</taxon>
        <taxon>Ecdysozoa</taxon>
        <taxon>Nematoda</taxon>
        <taxon>Chromadorea</taxon>
        <taxon>Rhabditida</taxon>
        <taxon>Rhabditina</taxon>
        <taxon>Rhabditomorpha</taxon>
        <taxon>Strongyloidea</taxon>
        <taxon>Ancylostomatidae</taxon>
        <taxon>Bunostominae</taxon>
        <taxon>Necator</taxon>
    </lineage>
</organism>
<protein>
    <submittedName>
        <fullName evidence="2">Uncharacterized protein</fullName>
    </submittedName>
</protein>
<accession>W2SRW3</accession>
<evidence type="ECO:0000256" key="1">
    <source>
        <dbReference type="SAM" id="Phobius"/>
    </source>
</evidence>
<keyword evidence="3" id="KW-1185">Reference proteome</keyword>
<dbReference type="EMBL" id="KI664162">
    <property type="protein sequence ID" value="ETN72484.1"/>
    <property type="molecule type" value="Genomic_DNA"/>
</dbReference>
<dbReference type="KEGG" id="nai:NECAME_13849"/>
<dbReference type="AlphaFoldDB" id="W2SRW3"/>